<dbReference type="PANTHER" id="PTHR11707">
    <property type="entry name" value="L-ASPARAGINASE"/>
    <property type="match status" value="1"/>
</dbReference>
<dbReference type="InterPro" id="IPR027475">
    <property type="entry name" value="Asparaginase/glutaminase_AS2"/>
</dbReference>
<reference evidence="10 11" key="1">
    <citation type="journal article" date="2014" name="Int. J. Syst. Evol. Microbiol.">
        <title>Oceanisphaera profunda sp. nov., a marine bacterium isolated from deep-sea sediment, and emended description of the genus Oceanisphaera.</title>
        <authorList>
            <person name="Xu Z."/>
            <person name="Zhang X.Y."/>
            <person name="Su H.N."/>
            <person name="Yu Z.C."/>
            <person name="Liu C."/>
            <person name="Li H."/>
            <person name="Chen X.L."/>
            <person name="Song X.Y."/>
            <person name="Xie B.B."/>
            <person name="Qin Q.L."/>
            <person name="Zhou B.C."/>
            <person name="Shi M."/>
            <person name="Huang Y."/>
            <person name="Zhang Y.Z."/>
        </authorList>
    </citation>
    <scope>NUCLEOTIDE SEQUENCE [LARGE SCALE GENOMIC DNA]</scope>
    <source>
        <strain evidence="10 11">SM1222</strain>
    </source>
</reference>
<evidence type="ECO:0000256" key="1">
    <source>
        <dbReference type="ARBA" id="ARBA00010518"/>
    </source>
</evidence>
<dbReference type="PROSITE" id="PS00144">
    <property type="entry name" value="ASN_GLN_ASE_1"/>
    <property type="match status" value="1"/>
</dbReference>
<dbReference type="RefSeq" id="WP_087038409.1">
    <property type="nucleotide sequence ID" value="NZ_CP021377.1"/>
</dbReference>
<evidence type="ECO:0000259" key="8">
    <source>
        <dbReference type="Pfam" id="PF00710"/>
    </source>
</evidence>
<dbReference type="PROSITE" id="PS51732">
    <property type="entry name" value="ASN_GLN_ASE_3"/>
    <property type="match status" value="1"/>
</dbReference>
<dbReference type="SMART" id="SM00870">
    <property type="entry name" value="Asparaginase"/>
    <property type="match status" value="1"/>
</dbReference>
<sequence length="326" mass="35028">MTNNIKLLSTGGTIASTQSEDNRSKSGELTGQDLVGKLCLPSTINVHTESVFQKPSNALTFNDILSLREKILAIDKEKKHTGIVITHGTDTLEDTAFFLQASLPPLDTVVVITGSQRAPQLEGTDAYKNLMAAIIAASSEKLKKLGVLVVFNDSIYSANHIRKVNSFQVNGFDSPGFGHLGYVSESNVHLLQRPELPQPFTPVTALPRVDIIVGCLEASPQQLISSAESGARGIILEGIGKGHVPPSWIPVVEKLVKEGVKFAVVTGSLMGSLEPTYDFNGCLKDLLDLGVIPVSDMSARKARIRLMLALASADVEQSLLTMEISR</sequence>
<dbReference type="SFLD" id="SFLDS00057">
    <property type="entry name" value="Glutaminase/Asparaginase"/>
    <property type="match status" value="1"/>
</dbReference>
<gene>
    <name evidence="10" type="ORF">CBP31_14720</name>
</gene>
<dbReference type="InterPro" id="IPR027473">
    <property type="entry name" value="L-asparaginase_C"/>
</dbReference>
<dbReference type="InterPro" id="IPR027474">
    <property type="entry name" value="L-asparaginase_N"/>
</dbReference>
<evidence type="ECO:0000256" key="6">
    <source>
        <dbReference type="PROSITE-ProRule" id="PRU10100"/>
    </source>
</evidence>
<feature type="active site" evidence="6">
    <location>
        <position position="89"/>
    </location>
</feature>
<comment type="similarity">
    <text evidence="1">Belongs to the asparaginase 1 family.</text>
</comment>
<protein>
    <recommendedName>
        <fullName evidence="12">L-asparaginase</fullName>
    </recommendedName>
</protein>
<feature type="domain" description="L-asparaginase N-terminal" evidence="8">
    <location>
        <begin position="4"/>
        <end position="194"/>
    </location>
</feature>
<dbReference type="InterPro" id="IPR006034">
    <property type="entry name" value="Asparaginase/glutaminase-like"/>
</dbReference>
<feature type="binding site" evidence="4">
    <location>
        <position position="56"/>
    </location>
    <ligand>
        <name>substrate</name>
    </ligand>
</feature>
<feature type="active site" evidence="5">
    <location>
        <position position="13"/>
    </location>
</feature>
<evidence type="ECO:0000256" key="5">
    <source>
        <dbReference type="PROSITE-ProRule" id="PRU10099"/>
    </source>
</evidence>
<evidence type="ECO:0008006" key="12">
    <source>
        <dbReference type="Google" id="ProtNLM"/>
    </source>
</evidence>
<dbReference type="SUPFAM" id="SSF53774">
    <property type="entry name" value="Glutaminase/Asparaginase"/>
    <property type="match status" value="1"/>
</dbReference>
<keyword evidence="11" id="KW-1185">Reference proteome</keyword>
<dbReference type="KEGG" id="opf:CBP31_14720"/>
<feature type="domain" description="Asparaginase/glutaminase C-terminal" evidence="9">
    <location>
        <begin position="208"/>
        <end position="314"/>
    </location>
</feature>
<dbReference type="Proteomes" id="UP000243937">
    <property type="component" value="Chromosome"/>
</dbReference>
<dbReference type="Pfam" id="PF17763">
    <property type="entry name" value="Asparaginase_C"/>
    <property type="match status" value="1"/>
</dbReference>
<dbReference type="CDD" id="cd08964">
    <property type="entry name" value="L-asparaginase_II"/>
    <property type="match status" value="1"/>
</dbReference>
<dbReference type="InterPro" id="IPR037152">
    <property type="entry name" value="L-asparaginase_N_sf"/>
</dbReference>
<evidence type="ECO:0000256" key="2">
    <source>
        <dbReference type="ARBA" id="ARBA00022801"/>
    </source>
</evidence>
<dbReference type="PANTHER" id="PTHR11707:SF28">
    <property type="entry name" value="60 KDA LYSOPHOSPHOLIPASE"/>
    <property type="match status" value="1"/>
</dbReference>
<dbReference type="GO" id="GO:0006528">
    <property type="term" value="P:asparagine metabolic process"/>
    <property type="evidence" value="ECO:0007669"/>
    <property type="project" value="InterPro"/>
</dbReference>
<evidence type="ECO:0000259" key="9">
    <source>
        <dbReference type="Pfam" id="PF17763"/>
    </source>
</evidence>
<dbReference type="Gene3D" id="3.40.50.40">
    <property type="match status" value="1"/>
</dbReference>
<dbReference type="PIRSF" id="PIRSF001220">
    <property type="entry name" value="L-ASNase_gatD"/>
    <property type="match status" value="1"/>
</dbReference>
<dbReference type="GO" id="GO:0004067">
    <property type="term" value="F:asparaginase activity"/>
    <property type="evidence" value="ECO:0007669"/>
    <property type="project" value="UniProtKB-UniRule"/>
</dbReference>
<evidence type="ECO:0000256" key="4">
    <source>
        <dbReference type="PIRSR" id="PIRSR001220-2"/>
    </source>
</evidence>
<dbReference type="PROSITE" id="PS00917">
    <property type="entry name" value="ASN_GLN_ASE_2"/>
    <property type="match status" value="1"/>
</dbReference>
<dbReference type="InterPro" id="IPR004550">
    <property type="entry name" value="AsnASE_II"/>
</dbReference>
<evidence type="ECO:0000313" key="11">
    <source>
        <dbReference type="Proteomes" id="UP000243937"/>
    </source>
</evidence>
<evidence type="ECO:0000313" key="10">
    <source>
        <dbReference type="EMBL" id="ART83733.1"/>
    </source>
</evidence>
<dbReference type="Pfam" id="PF00710">
    <property type="entry name" value="Asparaginase"/>
    <property type="match status" value="1"/>
</dbReference>
<dbReference type="PIRSF" id="PIRSF500176">
    <property type="entry name" value="L_ASNase"/>
    <property type="match status" value="1"/>
</dbReference>
<accession>A0A1Y0D849</accession>
<dbReference type="InterPro" id="IPR040919">
    <property type="entry name" value="Asparaginase_C"/>
</dbReference>
<proteinExistence type="inferred from homology"/>
<dbReference type="EMBL" id="CP021377">
    <property type="protein sequence ID" value="ART83733.1"/>
    <property type="molecule type" value="Genomic_DNA"/>
</dbReference>
<dbReference type="InterPro" id="IPR036152">
    <property type="entry name" value="Asp/glu_Ase-like_sf"/>
</dbReference>
<dbReference type="InterPro" id="IPR020827">
    <property type="entry name" value="Asparaginase/glutaminase_AS1"/>
</dbReference>
<feature type="compositionally biased region" description="Polar residues" evidence="7">
    <location>
        <begin position="1"/>
        <end position="19"/>
    </location>
</feature>
<feature type="region of interest" description="Disordered" evidence="7">
    <location>
        <begin position="1"/>
        <end position="29"/>
    </location>
</feature>
<dbReference type="Gene3D" id="3.40.50.1170">
    <property type="entry name" value="L-asparaginase, N-terminal domain"/>
    <property type="match status" value="1"/>
</dbReference>
<organism evidence="10 11">
    <name type="scientific">Oceanisphaera profunda</name>
    <dbReference type="NCBI Taxonomy" id="1416627"/>
    <lineage>
        <taxon>Bacteria</taxon>
        <taxon>Pseudomonadati</taxon>
        <taxon>Pseudomonadota</taxon>
        <taxon>Gammaproteobacteria</taxon>
        <taxon>Aeromonadales</taxon>
        <taxon>Aeromonadaceae</taxon>
        <taxon>Oceanisphaera</taxon>
    </lineage>
</organism>
<feature type="binding site" evidence="4">
    <location>
        <begin position="89"/>
        <end position="90"/>
    </location>
    <ligand>
        <name>substrate</name>
    </ligand>
</feature>
<evidence type="ECO:0000256" key="7">
    <source>
        <dbReference type="SAM" id="MobiDB-lite"/>
    </source>
</evidence>
<dbReference type="AlphaFoldDB" id="A0A1Y0D849"/>
<keyword evidence="2" id="KW-0378">Hydrolase</keyword>
<name>A0A1Y0D849_9GAMM</name>
<dbReference type="OrthoDB" id="9788068at2"/>
<feature type="active site" description="O-isoaspartyl threonine intermediate" evidence="3">
    <location>
        <position position="13"/>
    </location>
</feature>
<evidence type="ECO:0000256" key="3">
    <source>
        <dbReference type="PIRSR" id="PIRSR001220-1"/>
    </source>
</evidence>
<dbReference type="PRINTS" id="PR00139">
    <property type="entry name" value="ASNGLNASE"/>
</dbReference>